<dbReference type="PROSITE" id="PS50931">
    <property type="entry name" value="HTH_LYSR"/>
    <property type="match status" value="1"/>
</dbReference>
<dbReference type="SUPFAM" id="SSF46785">
    <property type="entry name" value="Winged helix' DNA-binding domain"/>
    <property type="match status" value="1"/>
</dbReference>
<dbReference type="PANTHER" id="PTHR30419:SF2">
    <property type="entry name" value="LYSR FAMILY TRANSCRIPTIONAL REGULATOR"/>
    <property type="match status" value="1"/>
</dbReference>
<reference evidence="6 7" key="1">
    <citation type="journal article" date="2016" name="PLoS ONE">
        <title>Complete Genome Sequence and Comparative Genomics of a Novel Myxobacterium Myxococcus hansupus.</title>
        <authorList>
            <person name="Sharma G."/>
            <person name="Narwani T."/>
            <person name="Subramanian S."/>
        </authorList>
    </citation>
    <scope>NUCLEOTIDE SEQUENCE [LARGE SCALE GENOMIC DNA]</scope>
    <source>
        <strain evidence="7">mixupus</strain>
    </source>
</reference>
<keyword evidence="3" id="KW-0238">DNA-binding</keyword>
<dbReference type="InterPro" id="IPR036390">
    <property type="entry name" value="WH_DNA-bd_sf"/>
</dbReference>
<dbReference type="EMBL" id="CP012109">
    <property type="protein sequence ID" value="AKQ65738.1"/>
    <property type="molecule type" value="Genomic_DNA"/>
</dbReference>
<dbReference type="InterPro" id="IPR000847">
    <property type="entry name" value="LysR_HTH_N"/>
</dbReference>
<proteinExistence type="inferred from homology"/>
<protein>
    <submittedName>
        <fullName evidence="6">Transcriptional regulator, LysR family</fullName>
    </submittedName>
</protein>
<dbReference type="GO" id="GO:0003677">
    <property type="term" value="F:DNA binding"/>
    <property type="evidence" value="ECO:0007669"/>
    <property type="project" value="UniProtKB-KW"/>
</dbReference>
<sequence length="297" mass="32457">MRLDLADLHLFLCIVDAGSITQGAQRAHLTLASASERLRSIEEDVGVKLLERRPRGVVTTEAGDALAQHARLLLQQQALMKDALNAFVAGRRGTLRLDANTAALTEFLPEKLAHWLVRHPQLNVELRERTSVDIVKAVEAGFAEAGLISDAVDTGDLQVRPVAPEPLVLIVPCGHPLATSQGLALRDVHREPFVGLFPESALQEHISEQARIAGLELSFRVRMKDFRGVCEMVAHGVGMGIVPASVALRQAREGAYRSVPLADAWARRRLCVCVRDWDSLSVPVRDLLNHLLADAEA</sequence>
<comment type="similarity">
    <text evidence="1">Belongs to the LysR transcriptional regulatory family.</text>
</comment>
<keyword evidence="2" id="KW-0805">Transcription regulation</keyword>
<evidence type="ECO:0000256" key="1">
    <source>
        <dbReference type="ARBA" id="ARBA00009437"/>
    </source>
</evidence>
<accession>A0A0H4WVT2</accession>
<evidence type="ECO:0000259" key="5">
    <source>
        <dbReference type="PROSITE" id="PS50931"/>
    </source>
</evidence>
<dbReference type="OrthoDB" id="5317428at2"/>
<dbReference type="Gene3D" id="3.40.190.290">
    <property type="match status" value="1"/>
</dbReference>
<dbReference type="InterPro" id="IPR050950">
    <property type="entry name" value="HTH-type_LysR_regulators"/>
</dbReference>
<dbReference type="Pfam" id="PF00126">
    <property type="entry name" value="HTH_1"/>
    <property type="match status" value="1"/>
</dbReference>
<dbReference type="Pfam" id="PF03466">
    <property type="entry name" value="LysR_substrate"/>
    <property type="match status" value="1"/>
</dbReference>
<dbReference type="RefSeq" id="WP_002638546.1">
    <property type="nucleotide sequence ID" value="NZ_CP012109.1"/>
</dbReference>
<evidence type="ECO:0000256" key="3">
    <source>
        <dbReference type="ARBA" id="ARBA00023125"/>
    </source>
</evidence>
<dbReference type="InterPro" id="IPR036388">
    <property type="entry name" value="WH-like_DNA-bd_sf"/>
</dbReference>
<dbReference type="AlphaFoldDB" id="A0A0H4WVT2"/>
<name>A0A0H4WVT2_9BACT</name>
<dbReference type="Proteomes" id="UP000009026">
    <property type="component" value="Chromosome"/>
</dbReference>
<dbReference type="CDD" id="cd08421">
    <property type="entry name" value="PBP2_LTTR_like_1"/>
    <property type="match status" value="1"/>
</dbReference>
<dbReference type="Gene3D" id="1.10.10.10">
    <property type="entry name" value="Winged helix-like DNA-binding domain superfamily/Winged helix DNA-binding domain"/>
    <property type="match status" value="1"/>
</dbReference>
<dbReference type="InterPro" id="IPR005119">
    <property type="entry name" value="LysR_subst-bd"/>
</dbReference>
<dbReference type="PATRIC" id="fig|1297742.4.peg.2675"/>
<dbReference type="eggNOG" id="COG0583">
    <property type="taxonomic scope" value="Bacteria"/>
</dbReference>
<dbReference type="GO" id="GO:0003700">
    <property type="term" value="F:DNA-binding transcription factor activity"/>
    <property type="evidence" value="ECO:0007669"/>
    <property type="project" value="InterPro"/>
</dbReference>
<dbReference type="KEGG" id="mym:A176_002650"/>
<evidence type="ECO:0000256" key="2">
    <source>
        <dbReference type="ARBA" id="ARBA00023015"/>
    </source>
</evidence>
<evidence type="ECO:0000313" key="6">
    <source>
        <dbReference type="EMBL" id="AKQ65738.1"/>
    </source>
</evidence>
<feature type="domain" description="HTH lysR-type" evidence="5">
    <location>
        <begin position="3"/>
        <end position="60"/>
    </location>
</feature>
<dbReference type="GO" id="GO:0005829">
    <property type="term" value="C:cytosol"/>
    <property type="evidence" value="ECO:0007669"/>
    <property type="project" value="TreeGrafter"/>
</dbReference>
<organism evidence="6 7">
    <name type="scientific">Pseudomyxococcus hansupus</name>
    <dbReference type="NCBI Taxonomy" id="1297742"/>
    <lineage>
        <taxon>Bacteria</taxon>
        <taxon>Pseudomonadati</taxon>
        <taxon>Myxococcota</taxon>
        <taxon>Myxococcia</taxon>
        <taxon>Myxococcales</taxon>
        <taxon>Cystobacterineae</taxon>
        <taxon>Myxococcaceae</taxon>
        <taxon>Pseudomyxococcus</taxon>
    </lineage>
</organism>
<keyword evidence="7" id="KW-1185">Reference proteome</keyword>
<dbReference type="PANTHER" id="PTHR30419">
    <property type="entry name" value="HTH-TYPE TRANSCRIPTIONAL REGULATOR YBHD"/>
    <property type="match status" value="1"/>
</dbReference>
<evidence type="ECO:0000313" key="7">
    <source>
        <dbReference type="Proteomes" id="UP000009026"/>
    </source>
</evidence>
<gene>
    <name evidence="6" type="ORF">A176_002650</name>
</gene>
<dbReference type="STRING" id="1297742.A176_002650"/>
<keyword evidence="4" id="KW-0804">Transcription</keyword>
<evidence type="ECO:0000256" key="4">
    <source>
        <dbReference type="ARBA" id="ARBA00023163"/>
    </source>
</evidence>
<dbReference type="SUPFAM" id="SSF53850">
    <property type="entry name" value="Periplasmic binding protein-like II"/>
    <property type="match status" value="1"/>
</dbReference>